<dbReference type="GO" id="GO:0035091">
    <property type="term" value="F:phosphatidylinositol binding"/>
    <property type="evidence" value="ECO:0007669"/>
    <property type="project" value="InterPro"/>
</dbReference>
<dbReference type="SMART" id="SM00220">
    <property type="entry name" value="S_TKc"/>
    <property type="match status" value="1"/>
</dbReference>
<dbReference type="AlphaFoldDB" id="A0AAD7XQY0"/>
<dbReference type="Gene3D" id="2.30.29.30">
    <property type="entry name" value="Pleckstrin-homology domain (PH domain)/Phosphotyrosine-binding domain (PTB)"/>
    <property type="match status" value="1"/>
</dbReference>
<evidence type="ECO:0000256" key="3">
    <source>
        <dbReference type="PROSITE-ProRule" id="PRU10141"/>
    </source>
</evidence>
<dbReference type="PANTHER" id="PTHR44329:SF214">
    <property type="entry name" value="PROTEIN KINASE DOMAIN-CONTAINING PROTEIN"/>
    <property type="match status" value="1"/>
</dbReference>
<name>A0AAD7XQY0_9STRA</name>
<proteinExistence type="predicted"/>
<gene>
    <name evidence="9" type="ORF">CTAYLR_004398</name>
</gene>
<feature type="compositionally biased region" description="Basic and acidic residues" evidence="4">
    <location>
        <begin position="683"/>
        <end position="692"/>
    </location>
</feature>
<dbReference type="SUPFAM" id="SSF47769">
    <property type="entry name" value="SAM/Pointed domain"/>
    <property type="match status" value="1"/>
</dbReference>
<evidence type="ECO:0000259" key="6">
    <source>
        <dbReference type="PROSITE" id="PS50011"/>
    </source>
</evidence>
<dbReference type="InterPro" id="IPR051681">
    <property type="entry name" value="Ser/Thr_Kinases-Pseudokinases"/>
</dbReference>
<dbReference type="InterPro" id="IPR036871">
    <property type="entry name" value="PX_dom_sf"/>
</dbReference>
<dbReference type="SUPFAM" id="SSF50729">
    <property type="entry name" value="PH domain-like"/>
    <property type="match status" value="1"/>
</dbReference>
<dbReference type="InterPro" id="IPR017441">
    <property type="entry name" value="Protein_kinase_ATP_BS"/>
</dbReference>
<evidence type="ECO:0000256" key="2">
    <source>
        <dbReference type="ARBA" id="ARBA00022840"/>
    </source>
</evidence>
<dbReference type="PROSITE" id="PS50195">
    <property type="entry name" value="PX"/>
    <property type="match status" value="1"/>
</dbReference>
<comment type="caution">
    <text evidence="9">The sequence shown here is derived from an EMBL/GenBank/DDBJ whole genome shotgun (WGS) entry which is preliminary data.</text>
</comment>
<organism evidence="9 10">
    <name type="scientific">Chrysophaeum taylorii</name>
    <dbReference type="NCBI Taxonomy" id="2483200"/>
    <lineage>
        <taxon>Eukaryota</taxon>
        <taxon>Sar</taxon>
        <taxon>Stramenopiles</taxon>
        <taxon>Ochrophyta</taxon>
        <taxon>Pelagophyceae</taxon>
        <taxon>Pelagomonadales</taxon>
        <taxon>Pelagomonadaceae</taxon>
        <taxon>Chrysophaeum</taxon>
    </lineage>
</organism>
<dbReference type="InterPro" id="IPR001849">
    <property type="entry name" value="PH_domain"/>
</dbReference>
<dbReference type="Pfam" id="PF00069">
    <property type="entry name" value="Pkinase"/>
    <property type="match status" value="1"/>
</dbReference>
<feature type="compositionally biased region" description="Polar residues" evidence="4">
    <location>
        <begin position="764"/>
        <end position="773"/>
    </location>
</feature>
<dbReference type="InterPro" id="IPR000719">
    <property type="entry name" value="Prot_kinase_dom"/>
</dbReference>
<keyword evidence="1 3" id="KW-0547">Nucleotide-binding</keyword>
<dbReference type="SUPFAM" id="SSF56112">
    <property type="entry name" value="Protein kinase-like (PK-like)"/>
    <property type="match status" value="1"/>
</dbReference>
<feature type="region of interest" description="Disordered" evidence="4">
    <location>
        <begin position="1022"/>
        <end position="1076"/>
    </location>
</feature>
<dbReference type="PROSITE" id="PS00108">
    <property type="entry name" value="PROTEIN_KINASE_ST"/>
    <property type="match status" value="1"/>
</dbReference>
<feature type="region of interest" description="Disordered" evidence="4">
    <location>
        <begin position="404"/>
        <end position="531"/>
    </location>
</feature>
<evidence type="ECO:0000256" key="4">
    <source>
        <dbReference type="SAM" id="MobiDB-lite"/>
    </source>
</evidence>
<dbReference type="Gene3D" id="3.30.1520.10">
    <property type="entry name" value="Phox-like domain"/>
    <property type="match status" value="1"/>
</dbReference>
<dbReference type="InterPro" id="IPR011993">
    <property type="entry name" value="PH-like_dom_sf"/>
</dbReference>
<evidence type="ECO:0000313" key="9">
    <source>
        <dbReference type="EMBL" id="KAJ8611987.1"/>
    </source>
</evidence>
<dbReference type="Pfam" id="PF00169">
    <property type="entry name" value="PH"/>
    <property type="match status" value="1"/>
</dbReference>
<feature type="domain" description="Protein kinase" evidence="6">
    <location>
        <begin position="31"/>
        <end position="307"/>
    </location>
</feature>
<dbReference type="InterPro" id="IPR013761">
    <property type="entry name" value="SAM/pointed_sf"/>
</dbReference>
<dbReference type="PROSITE" id="PS50003">
    <property type="entry name" value="PH_DOMAIN"/>
    <property type="match status" value="1"/>
</dbReference>
<dbReference type="GO" id="GO:0005524">
    <property type="term" value="F:ATP binding"/>
    <property type="evidence" value="ECO:0007669"/>
    <property type="project" value="UniProtKB-UniRule"/>
</dbReference>
<keyword evidence="10" id="KW-1185">Reference proteome</keyword>
<dbReference type="InterPro" id="IPR001660">
    <property type="entry name" value="SAM"/>
</dbReference>
<dbReference type="Pfam" id="PF07647">
    <property type="entry name" value="SAM_2"/>
    <property type="match status" value="1"/>
</dbReference>
<dbReference type="PROSITE" id="PS00107">
    <property type="entry name" value="PROTEIN_KINASE_ATP"/>
    <property type="match status" value="1"/>
</dbReference>
<dbReference type="CDD" id="cd06093">
    <property type="entry name" value="PX_domain"/>
    <property type="match status" value="1"/>
</dbReference>
<dbReference type="GO" id="GO:0004674">
    <property type="term" value="F:protein serine/threonine kinase activity"/>
    <property type="evidence" value="ECO:0007669"/>
    <property type="project" value="TreeGrafter"/>
</dbReference>
<feature type="domain" description="SAM" evidence="7">
    <location>
        <begin position="833"/>
        <end position="890"/>
    </location>
</feature>
<dbReference type="Proteomes" id="UP001230188">
    <property type="component" value="Unassembled WGS sequence"/>
</dbReference>
<feature type="region of interest" description="Disordered" evidence="4">
    <location>
        <begin position="540"/>
        <end position="559"/>
    </location>
</feature>
<feature type="domain" description="PH" evidence="5">
    <location>
        <begin position="581"/>
        <end position="717"/>
    </location>
</feature>
<dbReference type="SUPFAM" id="SSF64268">
    <property type="entry name" value="PX domain"/>
    <property type="match status" value="1"/>
</dbReference>
<dbReference type="Pfam" id="PF00787">
    <property type="entry name" value="PX"/>
    <property type="match status" value="1"/>
</dbReference>
<feature type="domain" description="PX" evidence="8">
    <location>
        <begin position="893"/>
        <end position="1018"/>
    </location>
</feature>
<dbReference type="PANTHER" id="PTHR44329">
    <property type="entry name" value="SERINE/THREONINE-PROTEIN KINASE TNNI3K-RELATED"/>
    <property type="match status" value="1"/>
</dbReference>
<protein>
    <submittedName>
        <fullName evidence="9">Uncharacterized protein</fullName>
    </submittedName>
</protein>
<evidence type="ECO:0000256" key="1">
    <source>
        <dbReference type="ARBA" id="ARBA00022741"/>
    </source>
</evidence>
<feature type="compositionally biased region" description="Low complexity" evidence="4">
    <location>
        <begin position="799"/>
        <end position="810"/>
    </location>
</feature>
<dbReference type="PROSITE" id="PS50011">
    <property type="entry name" value="PROTEIN_KINASE_DOM"/>
    <property type="match status" value="1"/>
</dbReference>
<keyword evidence="2 3" id="KW-0067">ATP-binding</keyword>
<dbReference type="SMART" id="SM00233">
    <property type="entry name" value="PH"/>
    <property type="match status" value="1"/>
</dbReference>
<feature type="compositionally biased region" description="Polar residues" evidence="4">
    <location>
        <begin position="512"/>
        <end position="521"/>
    </location>
</feature>
<evidence type="ECO:0000259" key="5">
    <source>
        <dbReference type="PROSITE" id="PS50003"/>
    </source>
</evidence>
<accession>A0AAD7XQY0</accession>
<dbReference type="Gene3D" id="1.10.510.10">
    <property type="entry name" value="Transferase(Phosphotransferase) domain 1"/>
    <property type="match status" value="1"/>
</dbReference>
<feature type="region of interest" description="Disordered" evidence="4">
    <location>
        <begin position="731"/>
        <end position="829"/>
    </location>
</feature>
<dbReference type="PROSITE" id="PS50105">
    <property type="entry name" value="SAM_DOMAIN"/>
    <property type="match status" value="1"/>
</dbReference>
<dbReference type="Gene3D" id="1.10.150.50">
    <property type="entry name" value="Transcription Factor, Ets-1"/>
    <property type="match status" value="1"/>
</dbReference>
<dbReference type="InterPro" id="IPR001683">
    <property type="entry name" value="PX_dom"/>
</dbReference>
<evidence type="ECO:0000259" key="8">
    <source>
        <dbReference type="PROSITE" id="PS50195"/>
    </source>
</evidence>
<feature type="compositionally biased region" description="Low complexity" evidence="4">
    <location>
        <begin position="447"/>
        <end position="460"/>
    </location>
</feature>
<dbReference type="InterPro" id="IPR011009">
    <property type="entry name" value="Kinase-like_dom_sf"/>
</dbReference>
<feature type="binding site" evidence="3">
    <location>
        <position position="59"/>
    </location>
    <ligand>
        <name>ATP</name>
        <dbReference type="ChEBI" id="CHEBI:30616"/>
    </ligand>
</feature>
<evidence type="ECO:0000313" key="10">
    <source>
        <dbReference type="Proteomes" id="UP001230188"/>
    </source>
</evidence>
<dbReference type="EMBL" id="JAQMWT010000059">
    <property type="protein sequence ID" value="KAJ8611987.1"/>
    <property type="molecule type" value="Genomic_DNA"/>
</dbReference>
<feature type="region of interest" description="Disordered" evidence="4">
    <location>
        <begin position="658"/>
        <end position="692"/>
    </location>
</feature>
<dbReference type="Gene3D" id="3.30.200.20">
    <property type="entry name" value="Phosphorylase Kinase, domain 1"/>
    <property type="match status" value="1"/>
</dbReference>
<feature type="region of interest" description="Disordered" evidence="4">
    <location>
        <begin position="313"/>
        <end position="390"/>
    </location>
</feature>
<reference evidence="9" key="1">
    <citation type="submission" date="2023-01" db="EMBL/GenBank/DDBJ databases">
        <title>Metagenome sequencing of chrysophaentin producing Chrysophaeum taylorii.</title>
        <authorList>
            <person name="Davison J."/>
            <person name="Bewley C."/>
        </authorList>
    </citation>
    <scope>NUCLEOTIDE SEQUENCE</scope>
    <source>
        <strain evidence="9">NIES-1699</strain>
    </source>
</reference>
<evidence type="ECO:0000259" key="7">
    <source>
        <dbReference type="PROSITE" id="PS50105"/>
    </source>
</evidence>
<sequence length="1076" mass="116845">MEASSGAAEFKRVSLREMPPVNVNSVNLTEIELGPKIGEGQFAKVYIGRFCGEHVAVKKQRTPANDGSDDTMTVQKYLALELKVLQFCDHPHILKYVGCCVEDPARKESEEESEEEEEDPRPGSSTWIVTEYVACGDLLRLLEDATAKIEWYLRVRISRELAEAVSYLHGRNLMHRDIKSSNVLLDAAWHVKLGDFGMATEVHNGRASTICGTDEYMAPELHFGETDSYGQAADVFSMGMVFIELATRVKASVVAKRGPQTKFALDEAGLRAKMLDDAPSSYVELAMQCVPFDDYERLAADDAAAWLEELELETEGASPQHGDAEQPDTPRSGASSDRSAGYALPPPLPVPSFGRRKVMVVTNEDLAPNRRQSRAGGGGPLVDDDDDDDDLFVASRASSMRFGGAIVPETATRHRPLMDDDDDNNNNDKVPATGQEKKSDDDDDDYGNTNNNNNNKNSADVFSDARRRSKNGAIPPLAEHKPPLPPYAGRTRRAASDATSDSTEYSAEEARAQQNRSQLEPSSGGGAASKRNVILISSSSEAARGEGSDGAGSAAARSSGRGLSLMAARRIHSLREVGIETTRMAGFLHKKARTSFASRYQRRWFVLKRGTLLWFNAPGNANALGRVSLSSTADLVSTGTTKFAVFARPLQDEATRQGSAGYHLSTSPGAVARRSGSGGSADGRAREAAKRKPLLELMAPDETAKEMWLQALQTEIDERVVDEMKIAPPEAVAAPPRTMSDAVAVPRYGPPPPPVGDLRRPPSVGSTEDSVASSRAPVSRDDDSTGPTASSAAESHDVAAATRAAAAAAASSPGAPNHRTPQRPTRPPSFKLDVATWIDMMRLPRETAEMFARAGYTDLRLILEMGLNDEDLDFIGISMPLHRRLLRNAVAEGSFAPALESQVVDYRICGTVALYAITSRYKYRRSTLHLRYANFVTLYAKLRAIERDKSFCGAAADQEPLPKLPGSRVFVDQKGPLFLEQRRRELDEYLQKTIAVASRDDKLEAALLGFLELVDSGDRILETAGTTPSSEKRSSHTSSHASSLESQAGPAYARSANHPLSRHRQPQVVAPALPLD</sequence>
<dbReference type="InterPro" id="IPR008271">
    <property type="entry name" value="Ser/Thr_kinase_AS"/>
</dbReference>
<feature type="compositionally biased region" description="Low complexity" evidence="4">
    <location>
        <begin position="1036"/>
        <end position="1046"/>
    </location>
</feature>